<dbReference type="EMBL" id="FXBB01000021">
    <property type="protein sequence ID" value="SMG35920.1"/>
    <property type="molecule type" value="Genomic_DNA"/>
</dbReference>
<evidence type="ECO:0000256" key="3">
    <source>
        <dbReference type="ARBA" id="ARBA00022679"/>
    </source>
</evidence>
<dbReference type="InterPro" id="IPR029044">
    <property type="entry name" value="Nucleotide-diphossugar_trans"/>
</dbReference>
<evidence type="ECO:0000313" key="6">
    <source>
        <dbReference type="Proteomes" id="UP000193355"/>
    </source>
</evidence>
<dbReference type="InterPro" id="IPR001173">
    <property type="entry name" value="Glyco_trans_2-like"/>
</dbReference>
<sequence length="308" mass="34949">MISVVIVTKNRAEALREISLPSLLAQKARGDSFEIIVWDATEDESTLSLIEEQKLLFESKGISFSYFKATRPGMTKQRNDSIKAAIGKILFFIDDDSEVSLDGIDAIKECFKKNPRCMGVGLTVKDIPIGSEYRESQPSLKDSFYGLVGYRKKRTVSLSGSAKGISAPPGPAQWLSGCSMAFRREVFDSMSFNEKLETFTPYAMCEDIEFSYRVFKKFKAPLLIADRGMVIHRPKLTDRISGSWQKAATLYYNRYLLMKTTSEESPVLGRLLFLWTFLRLTKRNLREYGLKDTWRGLTMATKEVLKDG</sequence>
<keyword evidence="6" id="KW-1185">Reference proteome</keyword>
<protein>
    <submittedName>
        <fullName evidence="5">Glycosyltransferase, GT2 family</fullName>
    </submittedName>
</protein>
<dbReference type="SUPFAM" id="SSF53448">
    <property type="entry name" value="Nucleotide-diphospho-sugar transferases"/>
    <property type="match status" value="1"/>
</dbReference>
<keyword evidence="2" id="KW-0328">Glycosyltransferase</keyword>
<dbReference type="OrthoDB" id="140893at2"/>
<dbReference type="STRING" id="561720.SAMN06275492_1213"/>
<gene>
    <name evidence="5" type="ORF">SAMN06275492_1213</name>
</gene>
<dbReference type="RefSeq" id="WP_085544909.1">
    <property type="nucleotide sequence ID" value="NZ_FXBB01000021.1"/>
</dbReference>
<comment type="similarity">
    <text evidence="1">Belongs to the glycosyltransferase 2 family.</text>
</comment>
<dbReference type="PANTHER" id="PTHR43179">
    <property type="entry name" value="RHAMNOSYLTRANSFERASE WBBL"/>
    <property type="match status" value="1"/>
</dbReference>
<dbReference type="Proteomes" id="UP000193355">
    <property type="component" value="Unassembled WGS sequence"/>
</dbReference>
<proteinExistence type="inferred from homology"/>
<dbReference type="PANTHER" id="PTHR43179:SF12">
    <property type="entry name" value="GALACTOFURANOSYLTRANSFERASE GLFT2"/>
    <property type="match status" value="1"/>
</dbReference>
<evidence type="ECO:0000259" key="4">
    <source>
        <dbReference type="Pfam" id="PF00535"/>
    </source>
</evidence>
<accession>A0A1X7K4I6</accession>
<evidence type="ECO:0000256" key="2">
    <source>
        <dbReference type="ARBA" id="ARBA00022676"/>
    </source>
</evidence>
<reference evidence="6" key="1">
    <citation type="submission" date="2017-04" db="EMBL/GenBank/DDBJ databases">
        <authorList>
            <person name="Varghese N."/>
            <person name="Submissions S."/>
        </authorList>
    </citation>
    <scope>NUCLEOTIDE SEQUENCE [LARGE SCALE GENOMIC DNA]</scope>
    <source>
        <strain evidence="6">USBA 82</strain>
    </source>
</reference>
<name>A0A1X7K4I6_9BACT</name>
<evidence type="ECO:0000313" key="5">
    <source>
        <dbReference type="EMBL" id="SMG35920.1"/>
    </source>
</evidence>
<organism evidence="5 6">
    <name type="scientific">Dethiosulfovibrio salsuginis</name>
    <dbReference type="NCBI Taxonomy" id="561720"/>
    <lineage>
        <taxon>Bacteria</taxon>
        <taxon>Thermotogati</taxon>
        <taxon>Synergistota</taxon>
        <taxon>Synergistia</taxon>
        <taxon>Synergistales</taxon>
        <taxon>Dethiosulfovibrionaceae</taxon>
        <taxon>Dethiosulfovibrio</taxon>
    </lineage>
</organism>
<feature type="domain" description="Glycosyltransferase 2-like" evidence="4">
    <location>
        <begin position="3"/>
        <end position="188"/>
    </location>
</feature>
<dbReference type="Pfam" id="PF00535">
    <property type="entry name" value="Glycos_transf_2"/>
    <property type="match status" value="1"/>
</dbReference>
<evidence type="ECO:0000256" key="1">
    <source>
        <dbReference type="ARBA" id="ARBA00006739"/>
    </source>
</evidence>
<dbReference type="AlphaFoldDB" id="A0A1X7K4I6"/>
<dbReference type="GO" id="GO:0016757">
    <property type="term" value="F:glycosyltransferase activity"/>
    <property type="evidence" value="ECO:0007669"/>
    <property type="project" value="UniProtKB-KW"/>
</dbReference>
<keyword evidence="3 5" id="KW-0808">Transferase</keyword>
<dbReference type="Gene3D" id="3.90.550.10">
    <property type="entry name" value="Spore Coat Polysaccharide Biosynthesis Protein SpsA, Chain A"/>
    <property type="match status" value="1"/>
</dbReference>